<evidence type="ECO:0000313" key="16">
    <source>
        <dbReference type="Proteomes" id="UP000008743"/>
    </source>
</evidence>
<dbReference type="InterPro" id="IPR001173">
    <property type="entry name" value="Glyco_trans_2-like"/>
</dbReference>
<organism evidence="15 16">
    <name type="scientific">Capsaspora owczarzaki (strain ATCC 30864)</name>
    <dbReference type="NCBI Taxonomy" id="595528"/>
    <lineage>
        <taxon>Eukaryota</taxon>
        <taxon>Filasterea</taxon>
        <taxon>Capsaspora</taxon>
    </lineage>
</organism>
<keyword evidence="9" id="KW-0735">Signal-anchor</keyword>
<evidence type="ECO:0000256" key="7">
    <source>
        <dbReference type="ARBA" id="ARBA00022692"/>
    </source>
</evidence>
<keyword evidence="5" id="KW-0328">Glycosyltransferase</keyword>
<evidence type="ECO:0000256" key="10">
    <source>
        <dbReference type="ARBA" id="ARBA00022989"/>
    </source>
</evidence>
<keyword evidence="16" id="KW-1185">Reference proteome</keyword>
<keyword evidence="11 13" id="KW-0472">Membrane</keyword>
<evidence type="ECO:0000256" key="12">
    <source>
        <dbReference type="ARBA" id="ARBA00045097"/>
    </source>
</evidence>
<evidence type="ECO:0000256" key="8">
    <source>
        <dbReference type="ARBA" id="ARBA00022824"/>
    </source>
</evidence>
<dbReference type="OMA" id="HMVNTDA"/>
<dbReference type="InterPro" id="IPR029044">
    <property type="entry name" value="Nucleotide-diphossugar_trans"/>
</dbReference>
<sequence>MIDLGTVMAVLAVLALVALIVLIAALWYTSPVLHPRSGTELSFVNPASGGRQDFPSLLRDPATVDLSLIVPAYNEEKRIDLMLEDALGVLEKRPAPFKYEVILVDDGSKDGTTAKGLDYVRKYGSDKIRVLTFTRNRGKGGAIRMGMLSARGKYLLFADADGATSFKDVVRLEDALKQHEAKNEHAMAIGSRAHMQDDAVANRTLLRNILMYGFHILVFLVGIRGIRDTQCGFKMFTRPAARVLFPAMHVERWCFDIELLFLALRLGYPVAETAVNWQEIDGSKLDPIWSSVQMFKDILLIRLYYLFGIWQLPRSMDAKKVK</sequence>
<keyword evidence="10 13" id="KW-1133">Transmembrane helix</keyword>
<dbReference type="AlphaFoldDB" id="A0A0D2WHN3"/>
<evidence type="ECO:0000256" key="9">
    <source>
        <dbReference type="ARBA" id="ARBA00022968"/>
    </source>
</evidence>
<accession>A0A0D2WHN3</accession>
<evidence type="ECO:0000256" key="4">
    <source>
        <dbReference type="ARBA" id="ARBA00012583"/>
    </source>
</evidence>
<comment type="pathway">
    <text evidence="2">Protein modification; protein glycosylation.</text>
</comment>
<evidence type="ECO:0000256" key="6">
    <source>
        <dbReference type="ARBA" id="ARBA00022679"/>
    </source>
</evidence>
<reference evidence="16" key="1">
    <citation type="submission" date="2011-02" db="EMBL/GenBank/DDBJ databases">
        <title>The Genome Sequence of Capsaspora owczarzaki ATCC 30864.</title>
        <authorList>
            <person name="Russ C."/>
            <person name="Cuomo C."/>
            <person name="Burger G."/>
            <person name="Gray M.W."/>
            <person name="Holland P.W.H."/>
            <person name="King N."/>
            <person name="Lang F.B.F."/>
            <person name="Roger A.J."/>
            <person name="Ruiz-Trillo I."/>
            <person name="Young S.K."/>
            <person name="Zeng Q."/>
            <person name="Gargeya S."/>
            <person name="Alvarado L."/>
            <person name="Berlin A."/>
            <person name="Chapman S.B."/>
            <person name="Chen Z."/>
            <person name="Freedman E."/>
            <person name="Gellesch M."/>
            <person name="Goldberg J."/>
            <person name="Griggs A."/>
            <person name="Gujja S."/>
            <person name="Heilman E."/>
            <person name="Heiman D."/>
            <person name="Howarth C."/>
            <person name="Mehta T."/>
            <person name="Neiman D."/>
            <person name="Pearson M."/>
            <person name="Roberts A."/>
            <person name="Saif S."/>
            <person name="Shea T."/>
            <person name="Shenoy N."/>
            <person name="Sisk P."/>
            <person name="Stolte C."/>
            <person name="Sykes S."/>
            <person name="White J."/>
            <person name="Yandava C."/>
            <person name="Haas B."/>
            <person name="Nusbaum C."/>
            <person name="Birren B."/>
        </authorList>
    </citation>
    <scope>NUCLEOTIDE SEQUENCE</scope>
    <source>
        <strain evidence="16">ATCC 30864</strain>
    </source>
</reference>
<dbReference type="EC" id="2.4.1.117" evidence="4"/>
<evidence type="ECO:0000256" key="3">
    <source>
        <dbReference type="ARBA" id="ARBA00006739"/>
    </source>
</evidence>
<evidence type="ECO:0000256" key="2">
    <source>
        <dbReference type="ARBA" id="ARBA00004922"/>
    </source>
</evidence>
<evidence type="ECO:0000256" key="13">
    <source>
        <dbReference type="SAM" id="Phobius"/>
    </source>
</evidence>
<dbReference type="CDD" id="cd04188">
    <property type="entry name" value="DPG_synthase"/>
    <property type="match status" value="1"/>
</dbReference>
<keyword evidence="7 13" id="KW-0812">Transmembrane</keyword>
<keyword evidence="6" id="KW-0808">Transferase</keyword>
<evidence type="ECO:0000256" key="1">
    <source>
        <dbReference type="ARBA" id="ARBA00004389"/>
    </source>
</evidence>
<dbReference type="Pfam" id="PF00535">
    <property type="entry name" value="Glycos_transf_2"/>
    <property type="match status" value="1"/>
</dbReference>
<dbReference type="GO" id="GO:0006487">
    <property type="term" value="P:protein N-linked glycosylation"/>
    <property type="evidence" value="ECO:0007669"/>
    <property type="project" value="TreeGrafter"/>
</dbReference>
<evidence type="ECO:0000256" key="11">
    <source>
        <dbReference type="ARBA" id="ARBA00023136"/>
    </source>
</evidence>
<dbReference type="OrthoDB" id="3784at2759"/>
<dbReference type="InParanoid" id="A0A0D2WHN3"/>
<dbReference type="Gene3D" id="3.90.550.10">
    <property type="entry name" value="Spore Coat Polysaccharide Biosynthesis Protein SpsA, Chain A"/>
    <property type="match status" value="1"/>
</dbReference>
<feature type="transmembrane region" description="Helical" evidence="13">
    <location>
        <begin position="209"/>
        <end position="226"/>
    </location>
</feature>
<dbReference type="EMBL" id="KE346360">
    <property type="protein sequence ID" value="KJE89135.1"/>
    <property type="molecule type" value="Genomic_DNA"/>
</dbReference>
<evidence type="ECO:0000259" key="14">
    <source>
        <dbReference type="Pfam" id="PF00535"/>
    </source>
</evidence>
<evidence type="ECO:0000313" key="15">
    <source>
        <dbReference type="EMBL" id="KJE89135.1"/>
    </source>
</evidence>
<feature type="transmembrane region" description="Helical" evidence="13">
    <location>
        <begin position="6"/>
        <end position="28"/>
    </location>
</feature>
<feature type="domain" description="Glycosyltransferase 2-like" evidence="14">
    <location>
        <begin position="67"/>
        <end position="243"/>
    </location>
</feature>
<dbReference type="GO" id="GO:0005789">
    <property type="term" value="C:endoplasmic reticulum membrane"/>
    <property type="evidence" value="ECO:0007669"/>
    <property type="project" value="UniProtKB-SubCell"/>
</dbReference>
<evidence type="ECO:0000256" key="5">
    <source>
        <dbReference type="ARBA" id="ARBA00022676"/>
    </source>
</evidence>
<dbReference type="eggNOG" id="KOG2977">
    <property type="taxonomic scope" value="Eukaryota"/>
</dbReference>
<protein>
    <recommendedName>
        <fullName evidence="4">dolichyl-phosphate beta-glucosyltransferase</fullName>
        <ecNumber evidence="4">2.4.1.117</ecNumber>
    </recommendedName>
</protein>
<dbReference type="InterPro" id="IPR035518">
    <property type="entry name" value="DPG_synthase"/>
</dbReference>
<comment type="catalytic activity">
    <reaction evidence="12">
        <text>a di-trans,poly-cis-dolichyl phosphate + UDP-alpha-D-glucose = a di-trans,poly-cis-dolichyl beta-D-glucosyl phosphate + UDP</text>
        <dbReference type="Rhea" id="RHEA:15401"/>
        <dbReference type="Rhea" id="RHEA-COMP:19498"/>
        <dbReference type="Rhea" id="RHEA-COMP:19502"/>
        <dbReference type="ChEBI" id="CHEBI:57525"/>
        <dbReference type="ChEBI" id="CHEBI:57683"/>
        <dbReference type="ChEBI" id="CHEBI:58223"/>
        <dbReference type="ChEBI" id="CHEBI:58885"/>
        <dbReference type="EC" id="2.4.1.117"/>
    </reaction>
    <physiologicalReaction direction="left-to-right" evidence="12">
        <dbReference type="Rhea" id="RHEA:15402"/>
    </physiologicalReaction>
</comment>
<dbReference type="SUPFAM" id="SSF53448">
    <property type="entry name" value="Nucleotide-diphospho-sugar transferases"/>
    <property type="match status" value="1"/>
</dbReference>
<dbReference type="Proteomes" id="UP000008743">
    <property type="component" value="Unassembled WGS sequence"/>
</dbReference>
<keyword evidence="8" id="KW-0256">Endoplasmic reticulum</keyword>
<dbReference type="GO" id="GO:0004581">
    <property type="term" value="F:dolichyl-phosphate beta-glucosyltransferase activity"/>
    <property type="evidence" value="ECO:0007669"/>
    <property type="project" value="UniProtKB-EC"/>
</dbReference>
<dbReference type="RefSeq" id="XP_011270005.1">
    <property type="nucleotide sequence ID" value="XM_011271703.1"/>
</dbReference>
<dbReference type="FunCoup" id="A0A0D2WHN3">
    <property type="interactions" value="383"/>
</dbReference>
<dbReference type="PANTHER" id="PTHR10859:SF91">
    <property type="entry name" value="DOLICHYL-PHOSPHATE BETA-GLUCOSYLTRANSFERASE"/>
    <property type="match status" value="1"/>
</dbReference>
<gene>
    <name evidence="15" type="ORF">CAOG_008434</name>
</gene>
<dbReference type="PhylomeDB" id="A0A0D2WHN3"/>
<proteinExistence type="inferred from homology"/>
<comment type="similarity">
    <text evidence="3">Belongs to the glycosyltransferase 2 family.</text>
</comment>
<dbReference type="STRING" id="595528.A0A0D2WHN3"/>
<comment type="subcellular location">
    <subcellularLocation>
        <location evidence="1">Endoplasmic reticulum membrane</location>
        <topology evidence="1">Single-pass membrane protein</topology>
    </subcellularLocation>
</comment>
<dbReference type="PANTHER" id="PTHR10859">
    <property type="entry name" value="GLYCOSYL TRANSFERASE"/>
    <property type="match status" value="1"/>
</dbReference>
<name>A0A0D2WHN3_CAPO3</name>